<keyword evidence="2 5" id="KW-0812">Transmembrane</keyword>
<dbReference type="GO" id="GO:0006882">
    <property type="term" value="P:intracellular zinc ion homeostasis"/>
    <property type="evidence" value="ECO:0007669"/>
    <property type="project" value="TreeGrafter"/>
</dbReference>
<sequence>MGFFPAQITGSGLSNLVSFAFGGLLGDIFLHLLPETFTQSGTDVLGHGLGLFMGFMMFFMVDKSLRIVLHNPGEKPLNNHNHSHTHEISPDTSAKTLAYLNLISDFAHNITDGLALSSAFYTSQAASYRSTLALLLHELPHQIGDFGLLIQSGFSKRQAIASQFITSSGAYLGVFLGIVIQQGCVLSFTSPKLTSILGYNFSFNDLTMPFTTGGFIYIAFSILPELLEIPPHAANKKATIRFLSDLCFICIGFFSLFYMEMNE</sequence>
<evidence type="ECO:0000256" key="2">
    <source>
        <dbReference type="ARBA" id="ARBA00022692"/>
    </source>
</evidence>
<dbReference type="Pfam" id="PF02535">
    <property type="entry name" value="Zip"/>
    <property type="match status" value="1"/>
</dbReference>
<organism evidence="6 7">
    <name type="scientific">Eeniella nana</name>
    <name type="common">Yeast</name>
    <name type="synonym">Brettanomyces nanus</name>
    <dbReference type="NCBI Taxonomy" id="13502"/>
    <lineage>
        <taxon>Eukaryota</taxon>
        <taxon>Fungi</taxon>
        <taxon>Dikarya</taxon>
        <taxon>Ascomycota</taxon>
        <taxon>Saccharomycotina</taxon>
        <taxon>Pichiomycetes</taxon>
        <taxon>Pichiales</taxon>
        <taxon>Pichiaceae</taxon>
        <taxon>Brettanomyces</taxon>
    </lineage>
</organism>
<dbReference type="GO" id="GO:0005385">
    <property type="term" value="F:zinc ion transmembrane transporter activity"/>
    <property type="evidence" value="ECO:0007669"/>
    <property type="project" value="TreeGrafter"/>
</dbReference>
<keyword evidence="7" id="KW-1185">Reference proteome</keyword>
<evidence type="ECO:0000313" key="7">
    <source>
        <dbReference type="Proteomes" id="UP000662931"/>
    </source>
</evidence>
<evidence type="ECO:0000256" key="5">
    <source>
        <dbReference type="SAM" id="Phobius"/>
    </source>
</evidence>
<protein>
    <submittedName>
        <fullName evidence="6">Uncharacterized protein</fullName>
    </submittedName>
</protein>
<feature type="transmembrane region" description="Helical" evidence="5">
    <location>
        <begin position="164"/>
        <end position="188"/>
    </location>
</feature>
<accession>A0A875SB05</accession>
<dbReference type="OrthoDB" id="200954at2759"/>
<evidence type="ECO:0000256" key="3">
    <source>
        <dbReference type="ARBA" id="ARBA00022989"/>
    </source>
</evidence>
<dbReference type="GO" id="GO:0016020">
    <property type="term" value="C:membrane"/>
    <property type="evidence" value="ECO:0007669"/>
    <property type="project" value="UniProtKB-SubCell"/>
</dbReference>
<feature type="transmembrane region" description="Helical" evidence="5">
    <location>
        <begin position="12"/>
        <end position="32"/>
    </location>
</feature>
<dbReference type="PANTHER" id="PTHR16950">
    <property type="entry name" value="ZINC TRANSPORTER SLC39A7 HISTIDINE-RICH MEMBRANE PROTEIN KE4"/>
    <property type="match status" value="1"/>
</dbReference>
<feature type="transmembrane region" description="Helical" evidence="5">
    <location>
        <begin position="44"/>
        <end position="61"/>
    </location>
</feature>
<evidence type="ECO:0000313" key="6">
    <source>
        <dbReference type="EMBL" id="QPG76739.1"/>
    </source>
</evidence>
<proteinExistence type="predicted"/>
<feature type="transmembrane region" description="Helical" evidence="5">
    <location>
        <begin position="239"/>
        <end position="259"/>
    </location>
</feature>
<reference evidence="6" key="1">
    <citation type="submission" date="2020-10" db="EMBL/GenBank/DDBJ databases">
        <authorList>
            <person name="Roach M.J.R."/>
        </authorList>
    </citation>
    <scope>NUCLEOTIDE SEQUENCE</scope>
    <source>
        <strain evidence="6">CBS 1945</strain>
    </source>
</reference>
<dbReference type="KEGG" id="bnn:FOA43_004133"/>
<name>A0A875SB05_EENNA</name>
<evidence type="ECO:0000256" key="4">
    <source>
        <dbReference type="ARBA" id="ARBA00023136"/>
    </source>
</evidence>
<dbReference type="Proteomes" id="UP000662931">
    <property type="component" value="Chromosome 4"/>
</dbReference>
<keyword evidence="4 5" id="KW-0472">Membrane</keyword>
<dbReference type="RefSeq" id="XP_038780304.1">
    <property type="nucleotide sequence ID" value="XM_038924376.1"/>
</dbReference>
<dbReference type="EMBL" id="CP064815">
    <property type="protein sequence ID" value="QPG76739.1"/>
    <property type="molecule type" value="Genomic_DNA"/>
</dbReference>
<dbReference type="InterPro" id="IPR003689">
    <property type="entry name" value="ZIP"/>
</dbReference>
<feature type="transmembrane region" description="Helical" evidence="5">
    <location>
        <begin position="208"/>
        <end position="227"/>
    </location>
</feature>
<gene>
    <name evidence="6" type="ORF">FOA43_004133</name>
</gene>
<dbReference type="PANTHER" id="PTHR16950:SF16">
    <property type="entry name" value="ZINC TRANSPORTER ZIP13"/>
    <property type="match status" value="1"/>
</dbReference>
<comment type="subcellular location">
    <subcellularLocation>
        <location evidence="1">Membrane</location>
        <topology evidence="1">Multi-pass membrane protein</topology>
    </subcellularLocation>
</comment>
<dbReference type="GeneID" id="62197533"/>
<keyword evidence="3 5" id="KW-1133">Transmembrane helix</keyword>
<evidence type="ECO:0000256" key="1">
    <source>
        <dbReference type="ARBA" id="ARBA00004141"/>
    </source>
</evidence>
<dbReference type="AlphaFoldDB" id="A0A875SB05"/>